<dbReference type="GO" id="GO:0003729">
    <property type="term" value="F:mRNA binding"/>
    <property type="evidence" value="ECO:0007669"/>
    <property type="project" value="TreeGrafter"/>
</dbReference>
<feature type="domain" description="DRBM" evidence="8">
    <location>
        <begin position="294"/>
        <end position="362"/>
    </location>
</feature>
<dbReference type="GO" id="GO:0005886">
    <property type="term" value="C:plasma membrane"/>
    <property type="evidence" value="ECO:0007669"/>
    <property type="project" value="TreeGrafter"/>
</dbReference>
<name>A0A673GUN0_9TELE</name>
<evidence type="ECO:0000256" key="2">
    <source>
        <dbReference type="ARBA" id="ARBA00022701"/>
    </source>
</evidence>
<dbReference type="InterPro" id="IPR032478">
    <property type="entry name" value="Staufen_C"/>
</dbReference>
<dbReference type="CDD" id="cd19886">
    <property type="entry name" value="DSRM_STAU2_rpt4"/>
    <property type="match status" value="1"/>
</dbReference>
<sequence length="569" mass="62504">MKPGAIILKINESNQPSCPAGLCVQIFTVQLCLGNQIWESEGSSIKKAQHSAATKALTESVLLRPPPRSPKDDSNSNPGSITPTVELNGLAMKRGEPAIYRPLDPKPIPNYRANYNFRGMFNQRYHYPVPKVFYVQLTVGNNEFIGEGRTRQAARHSAAMKALQALKNEPIPERPPQCSEEKKETEENSDASKSEISLIYEIALKRNLAVNFEVLKESGPPHMKSFLTRVTVGDFSAEGEGNSKKLSKKRAALSILQELKKLPVLPVVEKPKVHYKKRPKTVLKTGPEYGQGMNPISRLAQIQQAKKEKEPEYMLLSERGMPRRREFIMQVIVGTEVTTGTGPNKKVAKRNAAEAMLLQLGYKASTPLQNTPEKMDNKGWNGQRAAFPETTTNTQKGILHLSPDVYQEMEASRNKGVPGAPGNYLTPKDIGQGSTGPFYTPSVGNTATIARELLLSGTSPTAEALILKGKAPALACGSIQPSQQLEYLAHIQGFQAALSALKQLSEQGLDPVDGPIKVENGSCDMYVQTKTKIKTLFNNSSPPSYRLPPLSRVPQRTKKILVNCGFPQK</sequence>
<dbReference type="InterPro" id="IPR044464">
    <property type="entry name" value="STAU2_DSRM_2"/>
</dbReference>
<evidence type="ECO:0000256" key="6">
    <source>
        <dbReference type="PROSITE-ProRule" id="PRU00266"/>
    </source>
</evidence>
<feature type="region of interest" description="Disordered" evidence="7">
    <location>
        <begin position="63"/>
        <end position="84"/>
    </location>
</feature>
<dbReference type="GO" id="GO:0098964">
    <property type="term" value="P:anterograde dendritic transport of messenger ribonucleoprotein complex"/>
    <property type="evidence" value="ECO:0007669"/>
    <property type="project" value="TreeGrafter"/>
</dbReference>
<dbReference type="FunFam" id="3.30.160.20:FF:000024">
    <property type="entry name" value="double-stranded RNA-binding protein Staufen homolog 1 isoform X1"/>
    <property type="match status" value="1"/>
</dbReference>
<dbReference type="GO" id="GO:0043025">
    <property type="term" value="C:neuronal cell body"/>
    <property type="evidence" value="ECO:0007669"/>
    <property type="project" value="TreeGrafter"/>
</dbReference>
<feature type="region of interest" description="Disordered" evidence="7">
    <location>
        <begin position="165"/>
        <end position="190"/>
    </location>
</feature>
<evidence type="ECO:0000256" key="1">
    <source>
        <dbReference type="ARBA" id="ARBA00022448"/>
    </source>
</evidence>
<dbReference type="Pfam" id="PF00035">
    <property type="entry name" value="dsrm"/>
    <property type="match status" value="4"/>
</dbReference>
<dbReference type="CDD" id="cd19884">
    <property type="entry name" value="DSRM_STAU2_rpt3"/>
    <property type="match status" value="1"/>
</dbReference>
<dbReference type="GO" id="GO:0010494">
    <property type="term" value="C:cytoplasmic stress granule"/>
    <property type="evidence" value="ECO:0007669"/>
    <property type="project" value="TreeGrafter"/>
</dbReference>
<evidence type="ECO:0000256" key="3">
    <source>
        <dbReference type="ARBA" id="ARBA00022737"/>
    </source>
</evidence>
<dbReference type="InterPro" id="IPR051740">
    <property type="entry name" value="DRBM-containing_protein"/>
</dbReference>
<protein>
    <recommendedName>
        <fullName evidence="5">Double-stranded RNA-binding protein Staufen homolog 2</fullName>
    </recommendedName>
</protein>
<dbReference type="AlphaFoldDB" id="A0A673GUN0"/>
<dbReference type="CDD" id="cd19882">
    <property type="entry name" value="DSRM_STAU2_rpt2"/>
    <property type="match status" value="1"/>
</dbReference>
<feature type="compositionally biased region" description="Basic and acidic residues" evidence="7">
    <location>
        <begin position="179"/>
        <end position="190"/>
    </location>
</feature>
<evidence type="ECO:0000256" key="4">
    <source>
        <dbReference type="ARBA" id="ARBA00022884"/>
    </source>
</evidence>
<dbReference type="PANTHER" id="PTHR46054">
    <property type="entry name" value="MATERNAL EFFECT PROTEIN STAUFEN"/>
    <property type="match status" value="1"/>
</dbReference>
<dbReference type="PANTHER" id="PTHR46054:SF1">
    <property type="entry name" value="DOUBLE-STRANDED RNA-BINDING PROTEIN STAUFEN HOMOLOG 2"/>
    <property type="match status" value="1"/>
</dbReference>
<feature type="compositionally biased region" description="Polar residues" evidence="7">
    <location>
        <begin position="75"/>
        <end position="84"/>
    </location>
</feature>
<evidence type="ECO:0000256" key="5">
    <source>
        <dbReference type="ARBA" id="ARBA00024122"/>
    </source>
</evidence>
<feature type="domain" description="DRBM" evidence="8">
    <location>
        <begin position="194"/>
        <end position="261"/>
    </location>
</feature>
<evidence type="ECO:0000256" key="7">
    <source>
        <dbReference type="SAM" id="MobiDB-lite"/>
    </source>
</evidence>
<keyword evidence="3" id="KW-0677">Repeat</keyword>
<dbReference type="InterPro" id="IPR014720">
    <property type="entry name" value="dsRBD_dom"/>
</dbReference>
<keyword evidence="10" id="KW-1185">Reference proteome</keyword>
<dbReference type="PROSITE" id="PS50137">
    <property type="entry name" value="DS_RBD"/>
    <property type="match status" value="3"/>
</dbReference>
<keyword evidence="2" id="KW-0493">Microtubule</keyword>
<dbReference type="GO" id="GO:0008298">
    <property type="term" value="P:intracellular mRNA localization"/>
    <property type="evidence" value="ECO:0007669"/>
    <property type="project" value="TreeGrafter"/>
</dbReference>
<dbReference type="Gene3D" id="3.30.160.20">
    <property type="match status" value="4"/>
</dbReference>
<reference evidence="9" key="2">
    <citation type="submission" date="2025-09" db="UniProtKB">
        <authorList>
            <consortium name="Ensembl"/>
        </authorList>
    </citation>
    <scope>IDENTIFICATION</scope>
</reference>
<accession>A0A673GUN0</accession>
<feature type="domain" description="DRBM" evidence="8">
    <location>
        <begin position="82"/>
        <end position="168"/>
    </location>
</feature>
<keyword evidence="4 6" id="KW-0694">RNA-binding</keyword>
<dbReference type="Gene3D" id="6.10.250.1360">
    <property type="match status" value="1"/>
</dbReference>
<dbReference type="SUPFAM" id="SSF54768">
    <property type="entry name" value="dsRNA-binding domain-like"/>
    <property type="match status" value="4"/>
</dbReference>
<reference evidence="9" key="1">
    <citation type="submission" date="2025-08" db="UniProtKB">
        <authorList>
            <consortium name="Ensembl"/>
        </authorList>
    </citation>
    <scope>IDENTIFICATION</scope>
</reference>
<dbReference type="Pfam" id="PF16482">
    <property type="entry name" value="Staufen_C"/>
    <property type="match status" value="1"/>
</dbReference>
<dbReference type="GO" id="GO:0007281">
    <property type="term" value="P:germ cell development"/>
    <property type="evidence" value="ECO:0007669"/>
    <property type="project" value="TreeGrafter"/>
</dbReference>
<dbReference type="InterPro" id="IPR044473">
    <property type="entry name" value="STAU2_DSRM_3"/>
</dbReference>
<dbReference type="FunFam" id="3.30.160.20:FF:000007">
    <property type="entry name" value="Double-stranded RNA-binding protein Staufen homolog 1"/>
    <property type="match status" value="1"/>
</dbReference>
<evidence type="ECO:0000259" key="8">
    <source>
        <dbReference type="PROSITE" id="PS50137"/>
    </source>
</evidence>
<dbReference type="Ensembl" id="ENSSRHT00000017880.1">
    <property type="protein sequence ID" value="ENSSRHP00000017317.1"/>
    <property type="gene ID" value="ENSSRHG00000008112.1"/>
</dbReference>
<organism evidence="9 10">
    <name type="scientific">Sinocyclocheilus rhinocerous</name>
    <dbReference type="NCBI Taxonomy" id="307959"/>
    <lineage>
        <taxon>Eukaryota</taxon>
        <taxon>Metazoa</taxon>
        <taxon>Chordata</taxon>
        <taxon>Craniata</taxon>
        <taxon>Vertebrata</taxon>
        <taxon>Euteleostomi</taxon>
        <taxon>Actinopterygii</taxon>
        <taxon>Neopterygii</taxon>
        <taxon>Teleostei</taxon>
        <taxon>Ostariophysi</taxon>
        <taxon>Cypriniformes</taxon>
        <taxon>Cyprinidae</taxon>
        <taxon>Cyprininae</taxon>
        <taxon>Sinocyclocheilus</taxon>
    </lineage>
</organism>
<gene>
    <name evidence="9" type="primary">LOC107754214</name>
</gene>
<keyword evidence="1" id="KW-0813">Transport</keyword>
<dbReference type="InterPro" id="IPR044474">
    <property type="entry name" value="STAU2_DSRM_4"/>
</dbReference>
<dbReference type="GO" id="GO:0003725">
    <property type="term" value="F:double-stranded RNA binding"/>
    <property type="evidence" value="ECO:0007669"/>
    <property type="project" value="TreeGrafter"/>
</dbReference>
<dbReference type="SMART" id="SM00358">
    <property type="entry name" value="DSRM"/>
    <property type="match status" value="3"/>
</dbReference>
<dbReference type="GO" id="GO:0035418">
    <property type="term" value="P:protein localization to synapse"/>
    <property type="evidence" value="ECO:0007669"/>
    <property type="project" value="TreeGrafter"/>
</dbReference>
<dbReference type="GO" id="GO:0005874">
    <property type="term" value="C:microtubule"/>
    <property type="evidence" value="ECO:0007669"/>
    <property type="project" value="UniProtKB-KW"/>
</dbReference>
<proteinExistence type="predicted"/>
<dbReference type="GO" id="GO:0032839">
    <property type="term" value="C:dendrite cytoplasm"/>
    <property type="evidence" value="ECO:0007669"/>
    <property type="project" value="GOC"/>
</dbReference>
<dbReference type="Proteomes" id="UP000472270">
    <property type="component" value="Unassembled WGS sequence"/>
</dbReference>
<evidence type="ECO:0000313" key="9">
    <source>
        <dbReference type="Ensembl" id="ENSSRHP00000017317.1"/>
    </source>
</evidence>
<dbReference type="FunFam" id="3.30.160.20:FF:000013">
    <property type="entry name" value="double-stranded RNA-binding protein Staufen homolog 2 isoform X3"/>
    <property type="match status" value="1"/>
</dbReference>
<evidence type="ECO:0000313" key="10">
    <source>
        <dbReference type="Proteomes" id="UP000472270"/>
    </source>
</evidence>